<reference evidence="2 3" key="1">
    <citation type="submission" date="2017-10" db="EMBL/GenBank/DDBJ databases">
        <title>Genomics of the genus Arcobacter.</title>
        <authorList>
            <person name="Perez-Cataluna A."/>
            <person name="Figueras M.J."/>
        </authorList>
    </citation>
    <scope>NUCLEOTIDE SEQUENCE [LARGE SCALE GENOMIC DNA]</scope>
    <source>
        <strain evidence="2 3">CECT 8441</strain>
    </source>
</reference>
<dbReference type="Proteomes" id="UP000289758">
    <property type="component" value="Unassembled WGS sequence"/>
</dbReference>
<feature type="transmembrane region" description="Helical" evidence="1">
    <location>
        <begin position="12"/>
        <end position="32"/>
    </location>
</feature>
<organism evidence="2 3">
    <name type="scientific">Halarcobacter ebronensis</name>
    <dbReference type="NCBI Taxonomy" id="1462615"/>
    <lineage>
        <taxon>Bacteria</taxon>
        <taxon>Pseudomonadati</taxon>
        <taxon>Campylobacterota</taxon>
        <taxon>Epsilonproteobacteria</taxon>
        <taxon>Campylobacterales</taxon>
        <taxon>Arcobacteraceae</taxon>
        <taxon>Halarcobacter</taxon>
    </lineage>
</organism>
<accession>A0A4V1M0C4</accession>
<sequence length="107" mass="12062">MIRIAKNTIDDVLSWNKLLVGINSSAIGALFFKLTSLENNIIHLSVNIATNSFLLSLFSLLIFHTVLINHRNNNNNDVLPLIYSFVFIIGWVSLIIGFCSLVWPFTI</sequence>
<dbReference type="EMBL" id="PDKK01000009">
    <property type="protein sequence ID" value="RXK04612.1"/>
    <property type="molecule type" value="Genomic_DNA"/>
</dbReference>
<evidence type="ECO:0000256" key="1">
    <source>
        <dbReference type="SAM" id="Phobius"/>
    </source>
</evidence>
<keyword evidence="1" id="KW-0472">Membrane</keyword>
<evidence type="ECO:0000313" key="3">
    <source>
        <dbReference type="Proteomes" id="UP000289758"/>
    </source>
</evidence>
<dbReference type="RefSeq" id="WP_129087673.1">
    <property type="nucleotide sequence ID" value="NZ_CP053836.1"/>
</dbReference>
<comment type="caution">
    <text evidence="2">The sequence shown here is derived from an EMBL/GenBank/DDBJ whole genome shotgun (WGS) entry which is preliminary data.</text>
</comment>
<name>A0A4V1M0C4_9BACT</name>
<feature type="transmembrane region" description="Helical" evidence="1">
    <location>
        <begin position="52"/>
        <end position="69"/>
    </location>
</feature>
<keyword evidence="1" id="KW-1133">Transmembrane helix</keyword>
<proteinExistence type="predicted"/>
<keyword evidence="1" id="KW-0812">Transmembrane</keyword>
<gene>
    <name evidence="2" type="ORF">CRV07_10680</name>
</gene>
<keyword evidence="3" id="KW-1185">Reference proteome</keyword>
<protein>
    <submittedName>
        <fullName evidence="2">Uncharacterized protein</fullName>
    </submittedName>
</protein>
<feature type="transmembrane region" description="Helical" evidence="1">
    <location>
        <begin position="81"/>
        <end position="103"/>
    </location>
</feature>
<evidence type="ECO:0000313" key="2">
    <source>
        <dbReference type="EMBL" id="RXK04612.1"/>
    </source>
</evidence>
<dbReference type="AlphaFoldDB" id="A0A4V1M0C4"/>